<protein>
    <submittedName>
        <fullName evidence="1">Uncharacterized protein</fullName>
    </submittedName>
</protein>
<reference evidence="2" key="1">
    <citation type="journal article" date="2022" name="Mol. Ecol. Resour.">
        <title>The genomes of chicory, endive, great burdock and yacon provide insights into Asteraceae palaeo-polyploidization history and plant inulin production.</title>
        <authorList>
            <person name="Fan W."/>
            <person name="Wang S."/>
            <person name="Wang H."/>
            <person name="Wang A."/>
            <person name="Jiang F."/>
            <person name="Liu H."/>
            <person name="Zhao H."/>
            <person name="Xu D."/>
            <person name="Zhang Y."/>
        </authorList>
    </citation>
    <scope>NUCLEOTIDE SEQUENCE [LARGE SCALE GENOMIC DNA]</scope>
    <source>
        <strain evidence="2">cv. Punajuju</strain>
    </source>
</reference>
<name>A0ACB9D384_CICIN</name>
<evidence type="ECO:0000313" key="1">
    <source>
        <dbReference type="EMBL" id="KAI3740950.1"/>
    </source>
</evidence>
<organism evidence="1 2">
    <name type="scientific">Cichorium intybus</name>
    <name type="common">Chicory</name>
    <dbReference type="NCBI Taxonomy" id="13427"/>
    <lineage>
        <taxon>Eukaryota</taxon>
        <taxon>Viridiplantae</taxon>
        <taxon>Streptophyta</taxon>
        <taxon>Embryophyta</taxon>
        <taxon>Tracheophyta</taxon>
        <taxon>Spermatophyta</taxon>
        <taxon>Magnoliopsida</taxon>
        <taxon>eudicotyledons</taxon>
        <taxon>Gunneridae</taxon>
        <taxon>Pentapetalae</taxon>
        <taxon>asterids</taxon>
        <taxon>campanulids</taxon>
        <taxon>Asterales</taxon>
        <taxon>Asteraceae</taxon>
        <taxon>Cichorioideae</taxon>
        <taxon>Cichorieae</taxon>
        <taxon>Cichoriinae</taxon>
        <taxon>Cichorium</taxon>
    </lineage>
</organism>
<keyword evidence="2" id="KW-1185">Reference proteome</keyword>
<dbReference type="EMBL" id="CM042013">
    <property type="protein sequence ID" value="KAI3740950.1"/>
    <property type="molecule type" value="Genomic_DNA"/>
</dbReference>
<sequence length="124" mass="14412">MAIITTCYRPSGETQFHKSFSNSRQISMKKCTFKPAKVREAIRDTEEDEDEAISNMDDSVICYKKGNKLSNSHAFAAPLRPRFCCYLTKTKHNLALHFSLYLFFLIPFIELYNRRATVIKVIIH</sequence>
<accession>A0ACB9D384</accession>
<gene>
    <name evidence="1" type="ORF">L2E82_31425</name>
</gene>
<reference evidence="1 2" key="2">
    <citation type="journal article" date="2022" name="Mol. Ecol. Resour.">
        <title>The genomes of chicory, endive, great burdock and yacon provide insights into Asteraceae paleo-polyploidization history and plant inulin production.</title>
        <authorList>
            <person name="Fan W."/>
            <person name="Wang S."/>
            <person name="Wang H."/>
            <person name="Wang A."/>
            <person name="Jiang F."/>
            <person name="Liu H."/>
            <person name="Zhao H."/>
            <person name="Xu D."/>
            <person name="Zhang Y."/>
        </authorList>
    </citation>
    <scope>NUCLEOTIDE SEQUENCE [LARGE SCALE GENOMIC DNA]</scope>
    <source>
        <strain evidence="2">cv. Punajuju</strain>
        <tissue evidence="1">Leaves</tissue>
    </source>
</reference>
<evidence type="ECO:0000313" key="2">
    <source>
        <dbReference type="Proteomes" id="UP001055811"/>
    </source>
</evidence>
<comment type="caution">
    <text evidence="1">The sequence shown here is derived from an EMBL/GenBank/DDBJ whole genome shotgun (WGS) entry which is preliminary data.</text>
</comment>
<dbReference type="Proteomes" id="UP001055811">
    <property type="component" value="Linkage Group LG05"/>
</dbReference>
<proteinExistence type="predicted"/>